<dbReference type="KEGG" id="bbig:BBBOND_0004410"/>
<gene>
    <name evidence="3" type="ORF">BBBOND_0004410</name>
</gene>
<dbReference type="GeneID" id="24562000"/>
<feature type="coiled-coil region" evidence="1">
    <location>
        <begin position="822"/>
        <end position="849"/>
    </location>
</feature>
<evidence type="ECO:0000313" key="3">
    <source>
        <dbReference type="EMBL" id="CDR71783.1"/>
    </source>
</evidence>
<protein>
    <recommendedName>
        <fullName evidence="4">C3H1-type domain-containing protein</fullName>
    </recommendedName>
</protein>
<dbReference type="RefSeq" id="XP_012770727.1">
    <property type="nucleotide sequence ID" value="XM_012915273.1"/>
</dbReference>
<feature type="coiled-coil region" evidence="1">
    <location>
        <begin position="103"/>
        <end position="130"/>
    </location>
</feature>
<keyword evidence="2" id="KW-0472">Membrane</keyword>
<evidence type="ECO:0008006" key="4">
    <source>
        <dbReference type="Google" id="ProtNLM"/>
    </source>
</evidence>
<reference evidence="3" key="1">
    <citation type="journal article" date="2014" name="Nucleic Acids Res.">
        <title>The evolutionary dynamics of variant antigen genes in Babesia reveal a history of genomic innovation underlying host-parasite interaction.</title>
        <authorList>
            <person name="Jackson A.P."/>
            <person name="Otto T.D."/>
            <person name="Darby A."/>
            <person name="Ramaprasad A."/>
            <person name="Xia D."/>
            <person name="Echaide I.E."/>
            <person name="Farber M."/>
            <person name="Gahlot S."/>
            <person name="Gamble J."/>
            <person name="Gupta D."/>
            <person name="Gupta Y."/>
            <person name="Jackson L."/>
            <person name="Malandrin L."/>
            <person name="Malas T.B."/>
            <person name="Moussa E."/>
            <person name="Nair M."/>
            <person name="Reid AJ."/>
            <person name="Sanders M."/>
            <person name="Sharma J."/>
            <person name="Tracey A."/>
            <person name="Quail M.A."/>
            <person name="Weir W."/>
            <person name="Wastling J.M."/>
            <person name="Hall N."/>
            <person name="Willadsen P."/>
            <person name="Lingelbach K."/>
            <person name="Shiels B."/>
            <person name="Tait A."/>
            <person name="Berriman M."/>
            <person name="Allred D.R."/>
            <person name="Pain A."/>
        </authorList>
    </citation>
    <scope>NUCLEOTIDE SEQUENCE</scope>
    <source>
        <strain evidence="3">Bond</strain>
    </source>
</reference>
<accession>A0A061BQN2</accession>
<dbReference type="EMBL" id="LK055165">
    <property type="protein sequence ID" value="CDR71783.1"/>
    <property type="molecule type" value="Genomic_DNA"/>
</dbReference>
<keyword evidence="2" id="KW-0812">Transmembrane</keyword>
<organism evidence="3">
    <name type="scientific">Babesia bigemina</name>
    <dbReference type="NCBI Taxonomy" id="5866"/>
    <lineage>
        <taxon>Eukaryota</taxon>
        <taxon>Sar</taxon>
        <taxon>Alveolata</taxon>
        <taxon>Apicomplexa</taxon>
        <taxon>Aconoidasida</taxon>
        <taxon>Piroplasmida</taxon>
        <taxon>Babesiidae</taxon>
        <taxon>Babesia</taxon>
    </lineage>
</organism>
<evidence type="ECO:0000256" key="2">
    <source>
        <dbReference type="SAM" id="Phobius"/>
    </source>
</evidence>
<keyword evidence="1" id="KW-0175">Coiled coil</keyword>
<evidence type="ECO:0000256" key="1">
    <source>
        <dbReference type="SAM" id="Coils"/>
    </source>
</evidence>
<keyword evidence="2" id="KW-1133">Transmembrane helix</keyword>
<dbReference type="VEuPathDB" id="PiroplasmaDB:BBBOND_0004410"/>
<feature type="transmembrane region" description="Helical" evidence="2">
    <location>
        <begin position="1804"/>
        <end position="1825"/>
    </location>
</feature>
<sequence>MGFLSGVLDAVKDDDAVRTYDKDISGDKIDTVINTLNKKIGSGRHGLAASVAAVKGWLEGYELEYRKKASNVTEVLGELKTKIAGKYTHDVAGAAGEKLETQLTRWTETLESIELDVNNTENQYVNMLDSTLKRDAMREVKPINTSVNMLLDAAQNPEVTEQVKVVDWMLDEQEKRVKNEIRKHSKQLRETSDGEFRKVLGKIFELKNNKHEQFGHVRNVVGMAKEEAQGLLARFDGEYRKQIIRHFDAIKGALADVNMKENPTGKMNTSKLKEDAEKIKTSLETISLRLGGHVGELENWMYKTKNHINEFKEQEVEKIIELNKGGFGSWKENITQAAKEVYTETNRFDEQFQLLKAKLEEEVEHVNGRGGALSQLTALENHMNGEVPRELAGFKTNGWTLTEQITELTSRITTNVKEYVKTHLGKQIKGEVEKKTNKIIKQDARQGGDNGFLGDIETKIYAYAKTFQLQQFGNKVEEWIINILQKDPVKEWLAAYISSNANGRLGNKQTHELHTPILNAIKIAVEAAIRTAGEMIEVQGKDQIRDNIETVKKACNHFATQLEAHFTSAKINGFVKDLVDKVEKTLTGAHSNTVYSAHLVIALQATLASLAAKARQVASELDSLVISSQHNIALNLQSAIRDVKALGNSIEMEIGKTDSVPHGSAENLGHQIQTQLGNQATNRDFDNQLCELLQAAIKNGVKKLQEALNGSAISKLKSVDKSVEGVVESAKQAKEGVAGRVKEIETNLTELMSWITETGNIVKNELQKLINYKIYGSLTEVKNKIGTLRTTDLYNVIDTDIKAVNAIIASLESLPGVVDTMKGETEAKMETLQENVDVLQKLLVNIEVNVKLADEQIEKSIDVVQQCLQDSCENVTTAIELLENNLIAVVADAFQRVTQEVRAMFAKERTAHLSALKTLLSTQLKIITCTVNKNLNTGLKGFLKTLSGDSVDDYAAGYKERPKHLPPKTQKPNLLDPVKTALGGGGHGEKVKSLSDRSQAYFLHLFTYLRKDMEKHFTSQPQVHGDYHSRINTIRSNLTTLLDHISTHKHFDHQVPQMLDTLKKSLTTFTSSHFGNASYPVLDAFPRSLEQFVDELERMYVNRYDGHKQKVNMGKLVISDGDKGEKLTDDGRNLSKVFLTSLVTLKAGLDELKQNAPNAWRGRQIYLQDSNEDENSFGQFLNKCGYKVSKSHDSHEGHLRNKEQCKGQYIHDGLLVGDKQHIYHSDKNGKRALEILFDYLETYNDLCHLSTLTSKRQPCSVYEMLAWLSGLTHNPVHQSKLSVAIMNVLEELYKRGREDEGEHGDVLAVERQADGGEFKVSLVDARSVSLEAYPRDVSYDELWAAVTHICSTSYDVLCAIAGHGDEFTTYAVDYSNNHMKFNYPQNGEDCLDMLLDILRRMLPTLQYLYSQCRLSNGLNGWQACKYGKDIMTAKWPCKVHPSDEPDNKSNCQAKCKPTCQAKCEVTCQVDCQPTSPLMSYLNDCLPGHLPHQLTKIGCKYECSNCSTSKKGKPCLTPLGFKGFSGSTRMGKDICEVLTKFINIKHLTGLFTLIPKPPSTLPEHFGFTLALAIGINATSRTNNYDPHAFRGVFAASIYEQTINLCTDQSTLTNALTDAYGSPSPTHGVCEHAHVRNLTASDSCKGKTNLELECAPYLANLSVDCYRYLGKKHSNLYLSWAVYLPWSFWTNLKNLYDAFCNIYCQDWGCRGCLRGDKCKRGEHGSISDASKQPNCQCHSIVDCRGVAPTLYSYGFSFGDPSKLQNEHYPNTCADFRKQLKNVLKSEYFTKLFEECDKFLFTIREPFIWLNVALWLLSFLYLLHIMVIRLDLLHIKSHLHSPSSHRIATQSLLAAARVKALNKVLYLQP</sequence>
<reference evidence="3" key="2">
    <citation type="submission" date="2014-06" db="EMBL/GenBank/DDBJ databases">
        <authorList>
            <person name="Aslett M."/>
            <person name="De Silva Nishadi"/>
        </authorList>
    </citation>
    <scope>NUCLEOTIDE SEQUENCE</scope>
    <source>
        <strain evidence="3">Bond</strain>
    </source>
</reference>
<dbReference type="OrthoDB" id="5792673at2759"/>
<proteinExistence type="predicted"/>
<name>A0A061BQN2_BABBI</name>